<keyword evidence="1" id="KW-1185">Reference proteome</keyword>
<evidence type="ECO:0000313" key="2">
    <source>
        <dbReference type="WBParaSite" id="PDA_v2.g29697.t1"/>
    </source>
</evidence>
<dbReference type="Proteomes" id="UP000887578">
    <property type="component" value="Unplaced"/>
</dbReference>
<dbReference type="AlphaFoldDB" id="A0A914QJB8"/>
<evidence type="ECO:0000313" key="1">
    <source>
        <dbReference type="Proteomes" id="UP000887578"/>
    </source>
</evidence>
<organism evidence="1 2">
    <name type="scientific">Panagrolaimus davidi</name>
    <dbReference type="NCBI Taxonomy" id="227884"/>
    <lineage>
        <taxon>Eukaryota</taxon>
        <taxon>Metazoa</taxon>
        <taxon>Ecdysozoa</taxon>
        <taxon>Nematoda</taxon>
        <taxon>Chromadorea</taxon>
        <taxon>Rhabditida</taxon>
        <taxon>Tylenchina</taxon>
        <taxon>Panagrolaimomorpha</taxon>
        <taxon>Panagrolaimoidea</taxon>
        <taxon>Panagrolaimidae</taxon>
        <taxon>Panagrolaimus</taxon>
    </lineage>
</organism>
<proteinExistence type="predicted"/>
<accession>A0A914QJB8</accession>
<sequence length="90" mass="10838">MFEAELAFNRQGKLSFKFNHDMIELGVNSPEMLYDKYVEFMGGLEKFETKRSEDDKKRRMWKKYSDLRNPQLTTPYESKSRNVKQKGSRF</sequence>
<name>A0A914QJB8_9BILA</name>
<dbReference type="WBParaSite" id="PDA_v2.g29697.t1">
    <property type="protein sequence ID" value="PDA_v2.g29697.t1"/>
    <property type="gene ID" value="PDA_v2.g29697"/>
</dbReference>
<protein>
    <submittedName>
        <fullName evidence="2">Uncharacterized protein</fullName>
    </submittedName>
</protein>
<reference evidence="2" key="1">
    <citation type="submission" date="2022-11" db="UniProtKB">
        <authorList>
            <consortium name="WormBaseParasite"/>
        </authorList>
    </citation>
    <scope>IDENTIFICATION</scope>
</reference>